<gene>
    <name evidence="2" type="ORF">OCL97_09490</name>
</gene>
<dbReference type="Gene3D" id="3.40.50.1820">
    <property type="entry name" value="alpha/beta hydrolase"/>
    <property type="match status" value="1"/>
</dbReference>
<evidence type="ECO:0000313" key="3">
    <source>
        <dbReference type="Proteomes" id="UP001598130"/>
    </source>
</evidence>
<dbReference type="Pfam" id="PF01738">
    <property type="entry name" value="DLH"/>
    <property type="match status" value="1"/>
</dbReference>
<dbReference type="PANTHER" id="PTHR46623:SF10">
    <property type="entry name" value="CARBOXYMETHYLENEBUTENOLIDASE HOMOLOG"/>
    <property type="match status" value="1"/>
</dbReference>
<comment type="caution">
    <text evidence="2">The sequence shown here is derived from an EMBL/GenBank/DDBJ whole genome shotgun (WGS) entry which is preliminary data.</text>
</comment>
<keyword evidence="3" id="KW-1185">Reference proteome</keyword>
<dbReference type="SUPFAM" id="SSF53474">
    <property type="entry name" value="alpha/beta-Hydrolases"/>
    <property type="match status" value="1"/>
</dbReference>
<dbReference type="GO" id="GO:0016787">
    <property type="term" value="F:hydrolase activity"/>
    <property type="evidence" value="ECO:0007669"/>
    <property type="project" value="UniProtKB-KW"/>
</dbReference>
<protein>
    <submittedName>
        <fullName evidence="2">Dienelactone hydrolase family protein</fullName>
    </submittedName>
</protein>
<name>A0ABW6CQ21_9CAUL</name>
<dbReference type="RefSeq" id="WP_377369651.1">
    <property type="nucleotide sequence ID" value="NZ_JAOTJD010000015.1"/>
</dbReference>
<sequence>MIEQTVDIATPHGATTTFIVHPERDGPHPVILFYMDAPAIREELRDMARRLATAGYYIVLPNLYYRAGVLELGGFATEADRARMFELMASINIPLVMSDTAALLTYIDSDPAARKGPMGAVGYCMSGQYAINAAAYYPDKVKAAASIYGVSLVTDDHDSPHLAAQKVQGEVYFACAEIDAYAPLEMVEALAQSVTANGVNGEVELYAGVHHGFAFPQRPAYDKTAAERHWERLLALFKRNL</sequence>
<dbReference type="EMBL" id="JAOTJD010000015">
    <property type="protein sequence ID" value="MFD3264191.1"/>
    <property type="molecule type" value="Genomic_DNA"/>
</dbReference>
<evidence type="ECO:0000313" key="2">
    <source>
        <dbReference type="EMBL" id="MFD3264191.1"/>
    </source>
</evidence>
<evidence type="ECO:0000259" key="1">
    <source>
        <dbReference type="Pfam" id="PF01738"/>
    </source>
</evidence>
<organism evidence="2 3">
    <name type="scientific">Phenylobacterium ferrooxidans</name>
    <dbReference type="NCBI Taxonomy" id="2982689"/>
    <lineage>
        <taxon>Bacteria</taxon>
        <taxon>Pseudomonadati</taxon>
        <taxon>Pseudomonadota</taxon>
        <taxon>Alphaproteobacteria</taxon>
        <taxon>Caulobacterales</taxon>
        <taxon>Caulobacteraceae</taxon>
        <taxon>Phenylobacterium</taxon>
    </lineage>
</organism>
<proteinExistence type="predicted"/>
<keyword evidence="2" id="KW-0378">Hydrolase</keyword>
<dbReference type="InterPro" id="IPR002925">
    <property type="entry name" value="Dienelactn_hydro"/>
</dbReference>
<accession>A0ABW6CQ21</accession>
<dbReference type="PANTHER" id="PTHR46623">
    <property type="entry name" value="CARBOXYMETHYLENEBUTENOLIDASE-RELATED"/>
    <property type="match status" value="1"/>
</dbReference>
<dbReference type="InterPro" id="IPR051049">
    <property type="entry name" value="Dienelactone_hydrolase-like"/>
</dbReference>
<dbReference type="Proteomes" id="UP001598130">
    <property type="component" value="Unassembled WGS sequence"/>
</dbReference>
<feature type="domain" description="Dienelactone hydrolase" evidence="1">
    <location>
        <begin position="17"/>
        <end position="239"/>
    </location>
</feature>
<dbReference type="InterPro" id="IPR029058">
    <property type="entry name" value="AB_hydrolase_fold"/>
</dbReference>
<reference evidence="2 3" key="1">
    <citation type="submission" date="2022-09" db="EMBL/GenBank/DDBJ databases">
        <title>New species of Phenylobacterium.</title>
        <authorList>
            <person name="Mieszkin S."/>
        </authorList>
    </citation>
    <scope>NUCLEOTIDE SEQUENCE [LARGE SCALE GENOMIC DNA]</scope>
    <source>
        <strain evidence="2 3">HK31-G</strain>
    </source>
</reference>